<dbReference type="InterPro" id="IPR050679">
    <property type="entry name" value="Bact_HTH_transcr_reg"/>
</dbReference>
<dbReference type="SMART" id="SM00866">
    <property type="entry name" value="UTRA"/>
    <property type="match status" value="1"/>
</dbReference>
<evidence type="ECO:0000313" key="5">
    <source>
        <dbReference type="EMBL" id="RKF44995.1"/>
    </source>
</evidence>
<organism evidence="5 6">
    <name type="scientific">Paraburkholderia fungorum</name>
    <dbReference type="NCBI Taxonomy" id="134537"/>
    <lineage>
        <taxon>Bacteria</taxon>
        <taxon>Pseudomonadati</taxon>
        <taxon>Pseudomonadota</taxon>
        <taxon>Betaproteobacteria</taxon>
        <taxon>Burkholderiales</taxon>
        <taxon>Burkholderiaceae</taxon>
        <taxon>Paraburkholderia</taxon>
    </lineage>
</organism>
<dbReference type="Pfam" id="PF00392">
    <property type="entry name" value="GntR"/>
    <property type="match status" value="1"/>
</dbReference>
<dbReference type="Proteomes" id="UP000283709">
    <property type="component" value="Unassembled WGS sequence"/>
</dbReference>
<gene>
    <name evidence="5" type="ORF">BCY88_27730</name>
</gene>
<sequence length="263" mass="28996">MSVTSENIDLHDLLRDAHALDRDSPLPLWVQVKNTLEAAIGHPGIGPNARVPSEQNLCELLGVSRPIVRLALDAMVKTGLITKVPRQGIYVTPRKTDVEFASMNESLFGEISRGHRVTTHVLSMSRDKPTQHEREVLALPPGADVLRLYRLYSVDDVPTALSWLVLAGHRVPGLEALIADNVSAYDVMSERYGLRIDFSERWFEAAVPTAEQAALLKLSDGQAVVAIESIGRTGDHLPLEYYKCLYSTAYSRIHVTAHARTGA</sequence>
<dbReference type="Pfam" id="PF07702">
    <property type="entry name" value="UTRA"/>
    <property type="match status" value="1"/>
</dbReference>
<dbReference type="InterPro" id="IPR028978">
    <property type="entry name" value="Chorismate_lyase_/UTRA_dom_sf"/>
</dbReference>
<dbReference type="RefSeq" id="WP_120345580.1">
    <property type="nucleotide sequence ID" value="NZ_MCAS01000017.1"/>
</dbReference>
<evidence type="ECO:0000259" key="4">
    <source>
        <dbReference type="PROSITE" id="PS50949"/>
    </source>
</evidence>
<feature type="domain" description="HTH gntR-type" evidence="4">
    <location>
        <begin position="26"/>
        <end position="94"/>
    </location>
</feature>
<protein>
    <recommendedName>
        <fullName evidence="4">HTH gntR-type domain-containing protein</fullName>
    </recommendedName>
</protein>
<dbReference type="PANTHER" id="PTHR44846:SF1">
    <property type="entry name" value="MANNOSYL-D-GLYCERATE TRANSPORT_METABOLISM SYSTEM REPRESSOR MNGR-RELATED"/>
    <property type="match status" value="1"/>
</dbReference>
<dbReference type="InterPro" id="IPR000524">
    <property type="entry name" value="Tscrpt_reg_HTH_GntR"/>
</dbReference>
<keyword evidence="1" id="KW-0805">Transcription regulation</keyword>
<evidence type="ECO:0000313" key="6">
    <source>
        <dbReference type="Proteomes" id="UP000283709"/>
    </source>
</evidence>
<dbReference type="EMBL" id="MCAS01000017">
    <property type="protein sequence ID" value="RKF44995.1"/>
    <property type="molecule type" value="Genomic_DNA"/>
</dbReference>
<name>A0A420GIE4_9BURK</name>
<proteinExistence type="predicted"/>
<comment type="caution">
    <text evidence="5">The sequence shown here is derived from an EMBL/GenBank/DDBJ whole genome shotgun (WGS) entry which is preliminary data.</text>
</comment>
<dbReference type="PROSITE" id="PS50949">
    <property type="entry name" value="HTH_GNTR"/>
    <property type="match status" value="1"/>
</dbReference>
<dbReference type="CDD" id="cd07377">
    <property type="entry name" value="WHTH_GntR"/>
    <property type="match status" value="1"/>
</dbReference>
<dbReference type="GO" id="GO:0003700">
    <property type="term" value="F:DNA-binding transcription factor activity"/>
    <property type="evidence" value="ECO:0007669"/>
    <property type="project" value="InterPro"/>
</dbReference>
<keyword evidence="2" id="KW-0238">DNA-binding</keyword>
<evidence type="ECO:0000256" key="2">
    <source>
        <dbReference type="ARBA" id="ARBA00023125"/>
    </source>
</evidence>
<dbReference type="GO" id="GO:0045892">
    <property type="term" value="P:negative regulation of DNA-templated transcription"/>
    <property type="evidence" value="ECO:0007669"/>
    <property type="project" value="TreeGrafter"/>
</dbReference>
<accession>A0A420GIE4</accession>
<dbReference type="Gene3D" id="1.10.10.10">
    <property type="entry name" value="Winged helix-like DNA-binding domain superfamily/Winged helix DNA-binding domain"/>
    <property type="match status" value="1"/>
</dbReference>
<reference evidence="5 6" key="1">
    <citation type="submission" date="2016-07" db="EMBL/GenBank/DDBJ databases">
        <title>Genome analysis of Burkholderia fungorum ES3-20.</title>
        <authorList>
            <person name="Xu D."/>
            <person name="Yao R."/>
            <person name="Zheng S."/>
        </authorList>
    </citation>
    <scope>NUCLEOTIDE SEQUENCE [LARGE SCALE GENOMIC DNA]</scope>
    <source>
        <strain evidence="5 6">ES3-20</strain>
    </source>
</reference>
<dbReference type="PANTHER" id="PTHR44846">
    <property type="entry name" value="MANNOSYL-D-GLYCERATE TRANSPORT/METABOLISM SYSTEM REPRESSOR MNGR-RELATED"/>
    <property type="match status" value="1"/>
</dbReference>
<dbReference type="Gene3D" id="3.40.1410.10">
    <property type="entry name" value="Chorismate lyase-like"/>
    <property type="match status" value="1"/>
</dbReference>
<dbReference type="SUPFAM" id="SSF64288">
    <property type="entry name" value="Chorismate lyase-like"/>
    <property type="match status" value="1"/>
</dbReference>
<keyword evidence="3" id="KW-0804">Transcription</keyword>
<evidence type="ECO:0000256" key="1">
    <source>
        <dbReference type="ARBA" id="ARBA00023015"/>
    </source>
</evidence>
<dbReference type="SMART" id="SM00345">
    <property type="entry name" value="HTH_GNTR"/>
    <property type="match status" value="1"/>
</dbReference>
<dbReference type="InterPro" id="IPR036388">
    <property type="entry name" value="WH-like_DNA-bd_sf"/>
</dbReference>
<dbReference type="InterPro" id="IPR036390">
    <property type="entry name" value="WH_DNA-bd_sf"/>
</dbReference>
<dbReference type="OrthoDB" id="7363114at2"/>
<dbReference type="PRINTS" id="PR00035">
    <property type="entry name" value="HTHGNTR"/>
</dbReference>
<dbReference type="InterPro" id="IPR011663">
    <property type="entry name" value="UTRA"/>
</dbReference>
<dbReference type="GO" id="GO:0003677">
    <property type="term" value="F:DNA binding"/>
    <property type="evidence" value="ECO:0007669"/>
    <property type="project" value="UniProtKB-KW"/>
</dbReference>
<dbReference type="AlphaFoldDB" id="A0A420GIE4"/>
<dbReference type="SUPFAM" id="SSF46785">
    <property type="entry name" value="Winged helix' DNA-binding domain"/>
    <property type="match status" value="1"/>
</dbReference>
<evidence type="ECO:0000256" key="3">
    <source>
        <dbReference type="ARBA" id="ARBA00023163"/>
    </source>
</evidence>